<protein>
    <recommendedName>
        <fullName evidence="4">Lipoprotein</fullName>
    </recommendedName>
</protein>
<evidence type="ECO:0000313" key="3">
    <source>
        <dbReference type="Proteomes" id="UP000094974"/>
    </source>
</evidence>
<dbReference type="PROSITE" id="PS51257">
    <property type="entry name" value="PROKAR_LIPOPROTEIN"/>
    <property type="match status" value="1"/>
</dbReference>
<dbReference type="EMBL" id="LYND01000151">
    <property type="protein sequence ID" value="ODA07325.1"/>
    <property type="molecule type" value="Genomic_DNA"/>
</dbReference>
<feature type="signal peptide" evidence="1">
    <location>
        <begin position="1"/>
        <end position="16"/>
    </location>
</feature>
<keyword evidence="1" id="KW-0732">Signal</keyword>
<name>A0ABX2Z7T9_PAEPO</name>
<dbReference type="RefSeq" id="WP_068941086.1">
    <property type="nucleotide sequence ID" value="NZ_LYND01000151.1"/>
</dbReference>
<evidence type="ECO:0008006" key="4">
    <source>
        <dbReference type="Google" id="ProtNLM"/>
    </source>
</evidence>
<feature type="chain" id="PRO_5047387005" description="Lipoprotein" evidence="1">
    <location>
        <begin position="17"/>
        <end position="187"/>
    </location>
</feature>
<comment type="caution">
    <text evidence="2">The sequence shown here is derived from an EMBL/GenBank/DDBJ whole genome shotgun (WGS) entry which is preliminary data.</text>
</comment>
<organism evidence="2 3">
    <name type="scientific">Paenibacillus polymyxa</name>
    <name type="common">Bacillus polymyxa</name>
    <dbReference type="NCBI Taxonomy" id="1406"/>
    <lineage>
        <taxon>Bacteria</taxon>
        <taxon>Bacillati</taxon>
        <taxon>Bacillota</taxon>
        <taxon>Bacilli</taxon>
        <taxon>Bacillales</taxon>
        <taxon>Paenibacillaceae</taxon>
        <taxon>Paenibacillus</taxon>
    </lineage>
</organism>
<reference evidence="3" key="1">
    <citation type="submission" date="2016-05" db="EMBL/GenBank/DDBJ databases">
        <title>Whole genome shotgun sequencing of cultured foodborne pathogen.</title>
        <authorList>
            <person name="Zheng J."/>
            <person name="Timme R."/>
            <person name="Allard M."/>
            <person name="Strain E."/>
            <person name="Luo Y."/>
            <person name="Brown E."/>
        </authorList>
    </citation>
    <scope>NUCLEOTIDE SEQUENCE [LARGE SCALE GENOMIC DNA]</scope>
    <source>
        <strain evidence="3">CFSAN034343</strain>
    </source>
</reference>
<evidence type="ECO:0000256" key="1">
    <source>
        <dbReference type="SAM" id="SignalP"/>
    </source>
</evidence>
<proteinExistence type="predicted"/>
<dbReference type="Proteomes" id="UP000094974">
    <property type="component" value="Unassembled WGS sequence"/>
</dbReference>
<gene>
    <name evidence="2" type="ORF">A7312_09525</name>
</gene>
<keyword evidence="3" id="KW-1185">Reference proteome</keyword>
<accession>A0ABX2Z7T9</accession>
<sequence>MKRILLTIIMATVVLAGCGTEGETQSKNNTNVKAASEVDLNNYVFDMTVGDFTEAFNAVAKKYKLDYLHISELKEDSNMFQYKFNDHLSMTGTVDSTHKIQEVMLIGSGGFQKKTGGNLMIAIIALIMTTNSDYNYDDAQDVIKDTGLLDDDVNLQDFEGATVRNRVKYRIKIKNNDMTTFGIIGAK</sequence>
<evidence type="ECO:0000313" key="2">
    <source>
        <dbReference type="EMBL" id="ODA07325.1"/>
    </source>
</evidence>